<keyword evidence="4" id="KW-0808">Transferase</keyword>
<sequence length="738" mass="82099">MAGAQEPSGLDYEMSIRTLHLEKEYEKTLADSARLLDAERDRVRRMEHLLLKFESQALRSQLEQANGQLFGLANAESEACLQLDEACREIDSLDLRAQASSSEIQKLKGQISTFNNSSTDYNTILSEKLHLSRDISNLRSENERLKTQNSSHQNLITKSREMERQLNSLEIALENERHAHERTQAKESQQAAEITKLSAQSEELRNELMEEARGRQQLEQDSRQRNLEWDNQRTKLEGRIEYLTKQLRSTRDKLQESHNDSQQRRANVRFNEDGASDSRPSTIPPRRSGPDHGAGMTIATPGAVRVQDKIKRQSALPGDKSAFSITPFLNRTGARTDSPISSEGEEEPPTTNGKFHGSSTKDSPSNKLHDHGSVLQNPPAPRQAAVKSSKLKPKPRQGKSAIEDSAAGPKKPASRLDSNVHSRESDEPRESVGQTKPKKRKLGAQRERILFDEEEEEHGENRKTGRKLPLGMGRSSVLGTLPPATLSGERTGGFGAPMGFSPLKRDRKRLGGQTVVDLGYAPGSWSQVAVSRTQPQGRVLGVDIIPAQPPKGVSTIQGNFLSPEIQTYIQEFLCNPNRGRPRHPAAPADSGASVLELDTTMFQPTDPGSSNTGTSADKRDGFVGRTVDVVLSDMSAPWFQTSGFWKRSLSDPYHRMMNTSGINFRDHAGSMDLCHAALRFSSLVLKTGGHFVCKFYQGAEDKELERQLRDLFQKVYRLKPESSRSVSPPPPLAGWYDC</sequence>
<evidence type="ECO:0000256" key="7">
    <source>
        <dbReference type="SAM" id="MobiDB-lite"/>
    </source>
</evidence>
<keyword evidence="10" id="KW-1185">Reference proteome</keyword>
<feature type="region of interest" description="Disordered" evidence="7">
    <location>
        <begin position="248"/>
        <end position="500"/>
    </location>
</feature>
<feature type="compositionally biased region" description="Basic and acidic residues" evidence="7">
    <location>
        <begin position="249"/>
        <end position="263"/>
    </location>
</feature>
<feature type="region of interest" description="Disordered" evidence="7">
    <location>
        <begin position="210"/>
        <end position="230"/>
    </location>
</feature>
<dbReference type="Pfam" id="PF01728">
    <property type="entry name" value="FtsJ"/>
    <property type="match status" value="1"/>
</dbReference>
<organism evidence="9 10">
    <name type="scientific">Penicillium alfredii</name>
    <dbReference type="NCBI Taxonomy" id="1506179"/>
    <lineage>
        <taxon>Eukaryota</taxon>
        <taxon>Fungi</taxon>
        <taxon>Dikarya</taxon>
        <taxon>Ascomycota</taxon>
        <taxon>Pezizomycotina</taxon>
        <taxon>Eurotiomycetes</taxon>
        <taxon>Eurotiomycetidae</taxon>
        <taxon>Eurotiales</taxon>
        <taxon>Aspergillaceae</taxon>
        <taxon>Penicillium</taxon>
    </lineage>
</organism>
<proteinExistence type="inferred from homology"/>
<reference evidence="9" key="2">
    <citation type="journal article" date="2023" name="IMA Fungus">
        <title>Comparative genomic study of the Penicillium genus elucidates a diverse pangenome and 15 lateral gene transfer events.</title>
        <authorList>
            <person name="Petersen C."/>
            <person name="Sorensen T."/>
            <person name="Nielsen M.R."/>
            <person name="Sondergaard T.E."/>
            <person name="Sorensen J.L."/>
            <person name="Fitzpatrick D.A."/>
            <person name="Frisvad J.C."/>
            <person name="Nielsen K.L."/>
        </authorList>
    </citation>
    <scope>NUCLEOTIDE SEQUENCE</scope>
    <source>
        <strain evidence="9">IBT 34128</strain>
    </source>
</reference>
<protein>
    <recommendedName>
        <fullName evidence="6">rRNA methyltransferase 2, mitochondrial</fullName>
    </recommendedName>
</protein>
<dbReference type="GO" id="GO:0008650">
    <property type="term" value="F:rRNA (uridine-2'-O-)-methyltransferase activity"/>
    <property type="evidence" value="ECO:0007669"/>
    <property type="project" value="TreeGrafter"/>
</dbReference>
<comment type="similarity">
    <text evidence="1">Belongs to the class I-like SAM-binding methyltransferase superfamily. RNA methyltransferase RlmE family.</text>
</comment>
<dbReference type="AlphaFoldDB" id="A0A9W9FJU2"/>
<gene>
    <name evidence="9" type="ORF">NUU61_003692</name>
</gene>
<evidence type="ECO:0000256" key="2">
    <source>
        <dbReference type="ARBA" id="ARBA00022552"/>
    </source>
</evidence>
<dbReference type="EMBL" id="JAPMSZ010000005">
    <property type="protein sequence ID" value="KAJ5101470.1"/>
    <property type="molecule type" value="Genomic_DNA"/>
</dbReference>
<feature type="compositionally biased region" description="Basic and acidic residues" evidence="7">
    <location>
        <begin position="418"/>
        <end position="430"/>
    </location>
</feature>
<evidence type="ECO:0000256" key="5">
    <source>
        <dbReference type="ARBA" id="ARBA00022691"/>
    </source>
</evidence>
<dbReference type="PANTHER" id="PTHR10920:SF18">
    <property type="entry name" value="RRNA METHYLTRANSFERASE 2, MITOCHONDRIAL"/>
    <property type="match status" value="1"/>
</dbReference>
<keyword evidence="5" id="KW-0949">S-adenosyl-L-methionine</keyword>
<dbReference type="InterPro" id="IPR029063">
    <property type="entry name" value="SAM-dependent_MTases_sf"/>
</dbReference>
<dbReference type="RefSeq" id="XP_056512301.1">
    <property type="nucleotide sequence ID" value="XM_056654274.1"/>
</dbReference>
<dbReference type="Gene3D" id="3.40.50.150">
    <property type="entry name" value="Vaccinia Virus protein VP39"/>
    <property type="match status" value="1"/>
</dbReference>
<dbReference type="Proteomes" id="UP001141434">
    <property type="component" value="Unassembled WGS sequence"/>
</dbReference>
<evidence type="ECO:0000313" key="9">
    <source>
        <dbReference type="EMBL" id="KAJ5101470.1"/>
    </source>
</evidence>
<dbReference type="InterPro" id="IPR050082">
    <property type="entry name" value="RNA_methyltr_RlmE"/>
</dbReference>
<evidence type="ECO:0000256" key="1">
    <source>
        <dbReference type="ARBA" id="ARBA00009258"/>
    </source>
</evidence>
<feature type="compositionally biased region" description="Polar residues" evidence="7">
    <location>
        <begin position="323"/>
        <end position="335"/>
    </location>
</feature>
<evidence type="ECO:0000256" key="4">
    <source>
        <dbReference type="ARBA" id="ARBA00022679"/>
    </source>
</evidence>
<reference evidence="9" key="1">
    <citation type="submission" date="2022-11" db="EMBL/GenBank/DDBJ databases">
        <authorList>
            <person name="Petersen C."/>
        </authorList>
    </citation>
    <scope>NUCLEOTIDE SEQUENCE</scope>
    <source>
        <strain evidence="9">IBT 34128</strain>
    </source>
</reference>
<dbReference type="SUPFAM" id="SSF53335">
    <property type="entry name" value="S-adenosyl-L-methionine-dependent methyltransferases"/>
    <property type="match status" value="1"/>
</dbReference>
<feature type="domain" description="Ribosomal RNA methyltransferase FtsJ" evidence="8">
    <location>
        <begin position="511"/>
        <end position="727"/>
    </location>
</feature>
<evidence type="ECO:0000256" key="6">
    <source>
        <dbReference type="ARBA" id="ARBA00041184"/>
    </source>
</evidence>
<dbReference type="GeneID" id="81393442"/>
<evidence type="ECO:0000313" key="10">
    <source>
        <dbReference type="Proteomes" id="UP001141434"/>
    </source>
</evidence>
<name>A0A9W9FJU2_9EURO</name>
<evidence type="ECO:0000256" key="3">
    <source>
        <dbReference type="ARBA" id="ARBA00022603"/>
    </source>
</evidence>
<dbReference type="InterPro" id="IPR002877">
    <property type="entry name" value="RNA_MeTrfase_FtsJ_dom"/>
</dbReference>
<comment type="caution">
    <text evidence="9">The sequence shown here is derived from an EMBL/GenBank/DDBJ whole genome shotgun (WGS) entry which is preliminary data.</text>
</comment>
<dbReference type="GO" id="GO:0005739">
    <property type="term" value="C:mitochondrion"/>
    <property type="evidence" value="ECO:0007669"/>
    <property type="project" value="TreeGrafter"/>
</dbReference>
<feature type="compositionally biased region" description="Polar residues" evidence="7">
    <location>
        <begin position="350"/>
        <end position="366"/>
    </location>
</feature>
<evidence type="ECO:0000259" key="8">
    <source>
        <dbReference type="Pfam" id="PF01728"/>
    </source>
</evidence>
<keyword evidence="3" id="KW-0489">Methyltransferase</keyword>
<dbReference type="PANTHER" id="PTHR10920">
    <property type="entry name" value="RIBOSOMAL RNA METHYLTRANSFERASE"/>
    <property type="match status" value="1"/>
</dbReference>
<keyword evidence="2" id="KW-0698">rRNA processing</keyword>
<accession>A0A9W9FJU2</accession>
<dbReference type="OrthoDB" id="20105at2759"/>